<dbReference type="EMBL" id="JABBWG010000202">
    <property type="protein sequence ID" value="KAG1797648.1"/>
    <property type="molecule type" value="Genomic_DNA"/>
</dbReference>
<dbReference type="RefSeq" id="XP_041185521.1">
    <property type="nucleotide sequence ID" value="XM_041332058.1"/>
</dbReference>
<dbReference type="GeneID" id="64626075"/>
<gene>
    <name evidence="1" type="ORF">BJ212DRAFT_1289467</name>
</gene>
<evidence type="ECO:0008006" key="3">
    <source>
        <dbReference type="Google" id="ProtNLM"/>
    </source>
</evidence>
<feature type="non-terminal residue" evidence="1">
    <location>
        <position position="1"/>
    </location>
</feature>
<proteinExistence type="predicted"/>
<name>A0A9P7DL97_9AGAM</name>
<reference evidence="1" key="1">
    <citation type="journal article" date="2020" name="New Phytol.">
        <title>Comparative genomics reveals dynamic genome evolution in host specialist ectomycorrhizal fungi.</title>
        <authorList>
            <person name="Lofgren L.A."/>
            <person name="Nguyen N.H."/>
            <person name="Vilgalys R."/>
            <person name="Ruytinx J."/>
            <person name="Liao H.L."/>
            <person name="Branco S."/>
            <person name="Kuo A."/>
            <person name="LaButti K."/>
            <person name="Lipzen A."/>
            <person name="Andreopoulos W."/>
            <person name="Pangilinan J."/>
            <person name="Riley R."/>
            <person name="Hundley H."/>
            <person name="Na H."/>
            <person name="Barry K."/>
            <person name="Grigoriev I.V."/>
            <person name="Stajich J.E."/>
            <person name="Kennedy P.G."/>
        </authorList>
    </citation>
    <scope>NUCLEOTIDE SEQUENCE</scope>
    <source>
        <strain evidence="1">MN1</strain>
    </source>
</reference>
<dbReference type="Proteomes" id="UP000807769">
    <property type="component" value="Unassembled WGS sequence"/>
</dbReference>
<keyword evidence="2" id="KW-1185">Reference proteome</keyword>
<dbReference type="OrthoDB" id="2690041at2759"/>
<evidence type="ECO:0000313" key="1">
    <source>
        <dbReference type="EMBL" id="KAG1797648.1"/>
    </source>
</evidence>
<protein>
    <recommendedName>
        <fullName evidence="3">hAT-like transposase RNase-H fold domain-containing protein</fullName>
    </recommendedName>
</protein>
<accession>A0A9P7DL97</accession>
<dbReference type="AlphaFoldDB" id="A0A9P7DL97"/>
<comment type="caution">
    <text evidence="1">The sequence shown here is derived from an EMBL/GenBank/DDBJ whole genome shotgun (WGS) entry which is preliminary data.</text>
</comment>
<sequence length="65" mass="7508">EKLDKYYEKTTDTAAYVIAMLLDPTSKLTYFKKHWPSNLLNDVLACAENVFEQCYNELNQSLALS</sequence>
<organism evidence="1 2">
    <name type="scientific">Suillus subaureus</name>
    <dbReference type="NCBI Taxonomy" id="48587"/>
    <lineage>
        <taxon>Eukaryota</taxon>
        <taxon>Fungi</taxon>
        <taxon>Dikarya</taxon>
        <taxon>Basidiomycota</taxon>
        <taxon>Agaricomycotina</taxon>
        <taxon>Agaricomycetes</taxon>
        <taxon>Agaricomycetidae</taxon>
        <taxon>Boletales</taxon>
        <taxon>Suillineae</taxon>
        <taxon>Suillaceae</taxon>
        <taxon>Suillus</taxon>
    </lineage>
</organism>
<evidence type="ECO:0000313" key="2">
    <source>
        <dbReference type="Proteomes" id="UP000807769"/>
    </source>
</evidence>